<dbReference type="EMBL" id="JACIDW010000012">
    <property type="protein sequence ID" value="MBB3965919.1"/>
    <property type="molecule type" value="Genomic_DNA"/>
</dbReference>
<comment type="caution">
    <text evidence="1">The sequence shown here is derived from an EMBL/GenBank/DDBJ whole genome shotgun (WGS) entry which is preliminary data.</text>
</comment>
<evidence type="ECO:0000313" key="2">
    <source>
        <dbReference type="Proteomes" id="UP000582090"/>
    </source>
</evidence>
<evidence type="ECO:0000313" key="1">
    <source>
        <dbReference type="EMBL" id="MBB3965919.1"/>
    </source>
</evidence>
<sequence length="103" mass="11193">MSELQNRIVERLGALDPLREVALTPDKRERLMTAAIGLFYAAGGDADDLKEIVLKADDRNRRDVADAAAQMVVATAAVSYASDLDLVQAAYNWIDNTPVSLSD</sequence>
<protein>
    <submittedName>
        <fullName evidence="1">Uncharacterized protein</fullName>
    </submittedName>
</protein>
<proteinExistence type="predicted"/>
<organism evidence="1 2">
    <name type="scientific">Rhizobium metallidurans</name>
    <dbReference type="NCBI Taxonomy" id="1265931"/>
    <lineage>
        <taxon>Bacteria</taxon>
        <taxon>Pseudomonadati</taxon>
        <taxon>Pseudomonadota</taxon>
        <taxon>Alphaproteobacteria</taxon>
        <taxon>Hyphomicrobiales</taxon>
        <taxon>Rhizobiaceae</taxon>
        <taxon>Rhizobium/Agrobacterium group</taxon>
        <taxon>Rhizobium</taxon>
    </lineage>
</organism>
<accession>A0A7W6GCK5</accession>
<dbReference type="AlphaFoldDB" id="A0A7W6GCK5"/>
<keyword evidence="2" id="KW-1185">Reference proteome</keyword>
<dbReference type="RefSeq" id="WP_183901424.1">
    <property type="nucleotide sequence ID" value="NZ_JACIDW010000012.1"/>
</dbReference>
<dbReference type="Proteomes" id="UP000582090">
    <property type="component" value="Unassembled WGS sequence"/>
</dbReference>
<name>A0A7W6GCK5_9HYPH</name>
<reference evidence="1 2" key="1">
    <citation type="submission" date="2020-08" db="EMBL/GenBank/DDBJ databases">
        <title>Genomic Encyclopedia of Type Strains, Phase IV (KMG-IV): sequencing the most valuable type-strain genomes for metagenomic binning, comparative biology and taxonomic classification.</title>
        <authorList>
            <person name="Goeker M."/>
        </authorList>
    </citation>
    <scope>NUCLEOTIDE SEQUENCE [LARGE SCALE GENOMIC DNA]</scope>
    <source>
        <strain evidence="1 2">DSM 26575</strain>
    </source>
</reference>
<gene>
    <name evidence="1" type="ORF">GGQ67_003598</name>
</gene>